<dbReference type="Proteomes" id="UP001303520">
    <property type="component" value="Segment"/>
</dbReference>
<evidence type="ECO:0000313" key="2">
    <source>
        <dbReference type="EMBL" id="WNN93675.1"/>
    </source>
</evidence>
<keyword evidence="1" id="KW-1133">Transmembrane helix</keyword>
<name>A0AA96HEL6_9CAUD</name>
<feature type="transmembrane region" description="Helical" evidence="1">
    <location>
        <begin position="6"/>
        <end position="24"/>
    </location>
</feature>
<accession>A0AA96HEL6</accession>
<keyword evidence="1" id="KW-0812">Transmembrane</keyword>
<organism evidence="2 3">
    <name type="scientific">Arthrobacter phage CallinAllBarbz</name>
    <dbReference type="NCBI Taxonomy" id="3077790"/>
    <lineage>
        <taxon>Viruses</taxon>
        <taxon>Duplodnaviria</taxon>
        <taxon>Heunggongvirae</taxon>
        <taxon>Uroviricota</taxon>
        <taxon>Caudoviricetes</taxon>
        <taxon>Casidaviridae</taxon>
        <taxon>Baileybluvirus</taxon>
        <taxon>Baileybluvirus callinallbarbz</taxon>
    </lineage>
</organism>
<keyword evidence="1" id="KW-0472">Membrane</keyword>
<sequence length="123" mass="13703">MTALTILHIALGVVIAGLVILLYCSTARHADTRASLKAVRADLAHARETLSVVDQLAPEFRKAFPRRTIWGGHTAPSGVNWENVRRYAEHQKAATETTFKERQLEMDKLAWKNARANLGKGKK</sequence>
<gene>
    <name evidence="2" type="primary">25</name>
    <name evidence="2" type="ORF">SEA_CALLINALLBARBZ_25</name>
</gene>
<protein>
    <submittedName>
        <fullName evidence="2">Uncharacterized protein</fullName>
    </submittedName>
</protein>
<reference evidence="3" key="1">
    <citation type="submission" date="2024-05" db="EMBL/GenBank/DDBJ databases">
        <authorList>
            <person name="Garin V.P."/>
            <person name="Arshad I."/>
            <person name="Mak A."/>
            <person name="Orr M.A."/>
            <person name="Cho C."/>
            <person name="Kyla G.P."/>
            <person name="Liu J."/>
            <person name="Peri J.N."/>
            <person name="Esherick S.A."/>
            <person name="Shera S."/>
            <person name="Suani E."/>
            <person name="Faulkner C."/>
            <person name="Bonthala P."/>
            <person name="Wong M.A."/>
            <person name="Yao J."/>
            <person name="Santaolaya C."/>
            <person name="Santos E.A."/>
            <person name="Qin K."/>
            <person name="Yang E."/>
            <person name="Shao S.B."/>
            <person name="Moore J.P."/>
            <person name="Mathkour Y.H."/>
            <person name="Gallagher H.R."/>
            <person name="White L.T."/>
            <person name="Givan S.V."/>
            <person name="Chan R.W."/>
            <person name="Infante A."/>
            <person name="Anand S."/>
            <person name="Almeida T.I."/>
            <person name="De G.A."/>
            <person name="Trinh U.L."/>
            <person name="Bhatt K."/>
            <person name="Sanoyca A.J."/>
            <person name="Chong T."/>
            <person name="Liu R."/>
            <person name="Liang E."/>
            <person name="Castellanos S."/>
            <person name="Chang A.P."/>
            <person name="Stephenson J.C."/>
            <person name="Zorawik M."/>
            <person name="Garza D.R."/>
            <person name="Reddi K."/>
            <person name="Bouklas T."/>
            <person name="Freise A.C."/>
            <person name="Klyczek K."/>
            <person name="Ko C."/>
            <person name="Russell D.A."/>
            <person name="Jacobs-Sera D."/>
            <person name="Hatfull G.F."/>
        </authorList>
    </citation>
    <scope>NUCLEOTIDE SEQUENCE [LARGE SCALE GENOMIC DNA]</scope>
</reference>
<keyword evidence="3" id="KW-1185">Reference proteome</keyword>
<dbReference type="EMBL" id="OR553891">
    <property type="protein sequence ID" value="WNN93675.1"/>
    <property type="molecule type" value="Genomic_DNA"/>
</dbReference>
<evidence type="ECO:0000256" key="1">
    <source>
        <dbReference type="SAM" id="Phobius"/>
    </source>
</evidence>
<evidence type="ECO:0000313" key="3">
    <source>
        <dbReference type="Proteomes" id="UP001303520"/>
    </source>
</evidence>
<proteinExistence type="predicted"/>